<dbReference type="EMBL" id="BQNB010011887">
    <property type="protein sequence ID" value="GJS96447.1"/>
    <property type="molecule type" value="Genomic_DNA"/>
</dbReference>
<sequence length="517" mass="57747">MGGLELILSRGSTGERGETLSLFGSVPAVVRFVVMSGDETLEARSNDMIEVGLIRRIQGIGYDVLEFLGVGTTFDIFQNIHILYLEYGVLSFSGYGVLSLFPLWSFDMALPPRDQRHQYLRYEGLQYTDDDIANFEARLARIYRREVHRVQVFDFGGLPDLMADGLSARMLMEHMDAQGVSLFTSRAWRRLFDIRGPLVHELILEFFSTFRFGEAVTDLDTAGALQFQLGGVRRRLSWRQFILALGLHTDEEMQTVGFGAYWADNARQIPDKGGLRDYWIGISSAGDFLGTTPSYTAIHDLILRLCHRLISCSIAGRSQAPEKYLRLFATGRKSGAHISGGQFVARLVEHFGLLTVEILQGLTVIAPALPVIDMAELVRLQICVEIDDTWAWVALGPERQPDAAAGAPRVAQDAPAVDEGVQTNPVPVQAPPPLPAAARTIPQRMARLEEDVHKIRGALTEQREVIDEMARDFSRFSTWAITSLARMMDRVGYRGGGGLAEEMARRWLMDSNQFKTF</sequence>
<dbReference type="Proteomes" id="UP001151760">
    <property type="component" value="Unassembled WGS sequence"/>
</dbReference>
<reference evidence="1" key="2">
    <citation type="submission" date="2022-01" db="EMBL/GenBank/DDBJ databases">
        <authorList>
            <person name="Yamashiro T."/>
            <person name="Shiraishi A."/>
            <person name="Satake H."/>
            <person name="Nakayama K."/>
        </authorList>
    </citation>
    <scope>NUCLEOTIDE SEQUENCE</scope>
</reference>
<evidence type="ECO:0000313" key="2">
    <source>
        <dbReference type="Proteomes" id="UP001151760"/>
    </source>
</evidence>
<organism evidence="1 2">
    <name type="scientific">Tanacetum coccineum</name>
    <dbReference type="NCBI Taxonomy" id="301880"/>
    <lineage>
        <taxon>Eukaryota</taxon>
        <taxon>Viridiplantae</taxon>
        <taxon>Streptophyta</taxon>
        <taxon>Embryophyta</taxon>
        <taxon>Tracheophyta</taxon>
        <taxon>Spermatophyta</taxon>
        <taxon>Magnoliopsida</taxon>
        <taxon>eudicotyledons</taxon>
        <taxon>Gunneridae</taxon>
        <taxon>Pentapetalae</taxon>
        <taxon>asterids</taxon>
        <taxon>campanulids</taxon>
        <taxon>Asterales</taxon>
        <taxon>Asteraceae</taxon>
        <taxon>Asteroideae</taxon>
        <taxon>Anthemideae</taxon>
        <taxon>Anthemidinae</taxon>
        <taxon>Tanacetum</taxon>
    </lineage>
</organism>
<keyword evidence="2" id="KW-1185">Reference proteome</keyword>
<accession>A0ABQ5A5L2</accession>
<reference evidence="1" key="1">
    <citation type="journal article" date="2022" name="Int. J. Mol. Sci.">
        <title>Draft Genome of Tanacetum Coccineum: Genomic Comparison of Closely Related Tanacetum-Family Plants.</title>
        <authorList>
            <person name="Yamashiro T."/>
            <person name="Shiraishi A."/>
            <person name="Nakayama K."/>
            <person name="Satake H."/>
        </authorList>
    </citation>
    <scope>NUCLEOTIDE SEQUENCE</scope>
</reference>
<gene>
    <name evidence="1" type="ORF">Tco_0803415</name>
</gene>
<proteinExistence type="predicted"/>
<comment type="caution">
    <text evidence="1">The sequence shown here is derived from an EMBL/GenBank/DDBJ whole genome shotgun (WGS) entry which is preliminary data.</text>
</comment>
<evidence type="ECO:0000313" key="1">
    <source>
        <dbReference type="EMBL" id="GJS96447.1"/>
    </source>
</evidence>
<protein>
    <submittedName>
        <fullName evidence="1">Uncharacterized protein</fullName>
    </submittedName>
</protein>
<name>A0ABQ5A5L2_9ASTR</name>